<dbReference type="PANTHER" id="PTHR47618:SF1">
    <property type="entry name" value="BIFUNCTIONAL OLIGORIBONUCLEASE AND PAP PHOSPHATASE NRNA"/>
    <property type="match status" value="1"/>
</dbReference>
<evidence type="ECO:0000256" key="7">
    <source>
        <dbReference type="ARBA" id="ARBA00047820"/>
    </source>
</evidence>
<organism evidence="11">
    <name type="scientific">Prymnesium polylepis</name>
    <dbReference type="NCBI Taxonomy" id="72548"/>
    <lineage>
        <taxon>Eukaryota</taxon>
        <taxon>Haptista</taxon>
        <taxon>Haptophyta</taxon>
        <taxon>Prymnesiophyceae</taxon>
        <taxon>Prymnesiales</taxon>
        <taxon>Prymnesiaceae</taxon>
        <taxon>Prymnesium</taxon>
    </lineage>
</organism>
<gene>
    <name evidence="11" type="ORF">CPOL0286_LOCUS3931</name>
</gene>
<dbReference type="Gene3D" id="3.90.1640.10">
    <property type="entry name" value="inorganic pyrophosphatase (n-terminal core)"/>
    <property type="match status" value="1"/>
</dbReference>
<evidence type="ECO:0000256" key="9">
    <source>
        <dbReference type="SAM" id="SignalP"/>
    </source>
</evidence>
<keyword evidence="9" id="KW-0732">Signal</keyword>
<dbReference type="InterPro" id="IPR038763">
    <property type="entry name" value="DHH_sf"/>
</dbReference>
<dbReference type="Pfam" id="PF02833">
    <property type="entry name" value="DHHA2"/>
    <property type="match status" value="1"/>
</dbReference>
<dbReference type="InterPro" id="IPR001667">
    <property type="entry name" value="DDH_dom"/>
</dbReference>
<dbReference type="InterPro" id="IPR051319">
    <property type="entry name" value="Oligoribo/pAp-PDE_c-di-AMP_PDE"/>
</dbReference>
<proteinExistence type="predicted"/>
<feature type="chain" id="PRO_5031259246" description="inorganic diphosphatase" evidence="9">
    <location>
        <begin position="16"/>
        <end position="359"/>
    </location>
</feature>
<name>A0A7S4HGP8_9EUKA</name>
<comment type="cofactor">
    <cofactor evidence="1">
        <name>Mn(2+)</name>
        <dbReference type="ChEBI" id="CHEBI:29035"/>
    </cofactor>
</comment>
<feature type="signal peptide" evidence="9">
    <location>
        <begin position="1"/>
        <end position="15"/>
    </location>
</feature>
<evidence type="ECO:0000256" key="4">
    <source>
        <dbReference type="ARBA" id="ARBA00022801"/>
    </source>
</evidence>
<evidence type="ECO:0000313" key="11">
    <source>
        <dbReference type="EMBL" id="CAE2198577.1"/>
    </source>
</evidence>
<comment type="catalytic activity">
    <reaction evidence="7">
        <text>diphosphate + H2O = 2 phosphate + H(+)</text>
        <dbReference type="Rhea" id="RHEA:24576"/>
        <dbReference type="ChEBI" id="CHEBI:15377"/>
        <dbReference type="ChEBI" id="CHEBI:15378"/>
        <dbReference type="ChEBI" id="CHEBI:33019"/>
        <dbReference type="ChEBI" id="CHEBI:43474"/>
        <dbReference type="EC" id="3.6.1.1"/>
    </reaction>
</comment>
<evidence type="ECO:0000256" key="1">
    <source>
        <dbReference type="ARBA" id="ARBA00001936"/>
    </source>
</evidence>
<reference evidence="11" key="1">
    <citation type="submission" date="2021-01" db="EMBL/GenBank/DDBJ databases">
        <authorList>
            <person name="Corre E."/>
            <person name="Pelletier E."/>
            <person name="Niang G."/>
            <person name="Scheremetjew M."/>
            <person name="Finn R."/>
            <person name="Kale V."/>
            <person name="Holt S."/>
            <person name="Cochrane G."/>
            <person name="Meng A."/>
            <person name="Brown T."/>
            <person name="Cohen L."/>
        </authorList>
    </citation>
    <scope>NUCLEOTIDE SEQUENCE</scope>
    <source>
        <strain evidence="11">UIO037</strain>
    </source>
</reference>
<dbReference type="GO" id="GO:0046872">
    <property type="term" value="F:metal ion binding"/>
    <property type="evidence" value="ECO:0007669"/>
    <property type="project" value="UniProtKB-KW"/>
</dbReference>
<dbReference type="EC" id="3.6.1.1" evidence="2"/>
<evidence type="ECO:0000256" key="6">
    <source>
        <dbReference type="ARBA" id="ARBA00032535"/>
    </source>
</evidence>
<dbReference type="Pfam" id="PF01368">
    <property type="entry name" value="DHH"/>
    <property type="match status" value="1"/>
</dbReference>
<dbReference type="InterPro" id="IPR004097">
    <property type="entry name" value="DHHA2"/>
</dbReference>
<keyword evidence="3" id="KW-0479">Metal-binding</keyword>
<dbReference type="FunFam" id="3.90.1640.10:FF:000001">
    <property type="entry name" value="Probable manganese-dependent inorganic pyrophosphatase"/>
    <property type="match status" value="1"/>
</dbReference>
<keyword evidence="4" id="KW-0378">Hydrolase</keyword>
<dbReference type="PANTHER" id="PTHR47618">
    <property type="entry name" value="BIFUNCTIONAL OLIGORIBONUCLEASE AND PAP PHOSPHATASE NRNA"/>
    <property type="match status" value="1"/>
</dbReference>
<dbReference type="NCBIfam" id="NF003877">
    <property type="entry name" value="PRK05427.1"/>
    <property type="match status" value="1"/>
</dbReference>
<sequence>MVALAALLVLPLVAAASVNSVAVFGHKIPDTDAICAAVVYAWELESRGIPATAYRLGELNPETEYVLRTLDVKLPALLEEVGSGDTVAIVDTNNPAELLDGVEKADVHSIVDHHKLCGLKTSKPLAMDIRPLCSTGSILYARAKAAGRKVPKKIAALMLSCILSDSLEFRSPTTTEADKQYAAELAKIARIDMHAHAEAMLDAKAEVGHLSPAELVMMDSKVFEIGGKKLRVSVIETTKPGKVLQQEKALQEAMGTLRAEQKLDDVLLFVVDILHERAVFVSSSASASATVERAWAVSVGADGTATLPGVLSRKKQIVPALESAAAGGQPIELSSPVVEEEPPPPQRARFMQRMRVGAR</sequence>
<evidence type="ECO:0000256" key="2">
    <source>
        <dbReference type="ARBA" id="ARBA00012146"/>
    </source>
</evidence>
<evidence type="ECO:0000256" key="8">
    <source>
        <dbReference type="SAM" id="MobiDB-lite"/>
    </source>
</evidence>
<feature type="domain" description="DHHA2" evidence="10">
    <location>
        <begin position="197"/>
        <end position="325"/>
    </location>
</feature>
<evidence type="ECO:0000256" key="5">
    <source>
        <dbReference type="ARBA" id="ARBA00023211"/>
    </source>
</evidence>
<dbReference type="EMBL" id="HBKO01008412">
    <property type="protein sequence ID" value="CAE2198577.1"/>
    <property type="molecule type" value="Transcribed_RNA"/>
</dbReference>
<feature type="region of interest" description="Disordered" evidence="8">
    <location>
        <begin position="326"/>
        <end position="348"/>
    </location>
</feature>
<dbReference type="SMART" id="SM01131">
    <property type="entry name" value="DHHA2"/>
    <property type="match status" value="1"/>
</dbReference>
<accession>A0A7S4HGP8</accession>
<keyword evidence="5" id="KW-0464">Manganese</keyword>
<evidence type="ECO:0000256" key="3">
    <source>
        <dbReference type="ARBA" id="ARBA00022723"/>
    </source>
</evidence>
<protein>
    <recommendedName>
        <fullName evidence="2">inorganic diphosphatase</fullName>
        <ecNumber evidence="2">3.6.1.1</ecNumber>
    </recommendedName>
    <alternativeName>
        <fullName evidence="6">Pyrophosphate phospho-hydrolase</fullName>
    </alternativeName>
</protein>
<dbReference type="GO" id="GO:0005737">
    <property type="term" value="C:cytoplasm"/>
    <property type="evidence" value="ECO:0007669"/>
    <property type="project" value="InterPro"/>
</dbReference>
<dbReference type="InterPro" id="IPR038222">
    <property type="entry name" value="DHHA2_dom_sf"/>
</dbReference>
<evidence type="ECO:0000259" key="10">
    <source>
        <dbReference type="SMART" id="SM01131"/>
    </source>
</evidence>
<dbReference type="Gene3D" id="3.10.310.20">
    <property type="entry name" value="DHHA2 domain"/>
    <property type="match status" value="1"/>
</dbReference>
<dbReference type="GO" id="GO:0004427">
    <property type="term" value="F:inorganic diphosphate phosphatase activity"/>
    <property type="evidence" value="ECO:0007669"/>
    <property type="project" value="UniProtKB-EC"/>
</dbReference>
<dbReference type="AlphaFoldDB" id="A0A7S4HGP8"/>
<dbReference type="SUPFAM" id="SSF64182">
    <property type="entry name" value="DHH phosphoesterases"/>
    <property type="match status" value="1"/>
</dbReference>